<evidence type="ECO:0000313" key="1">
    <source>
        <dbReference type="EMBL" id="TKA27806.1"/>
    </source>
</evidence>
<reference evidence="1 2" key="1">
    <citation type="submission" date="2017-03" db="EMBL/GenBank/DDBJ databases">
        <title>Genomes of endolithic fungi from Antarctica.</title>
        <authorList>
            <person name="Coleine C."/>
            <person name="Masonjones S."/>
            <person name="Stajich J.E."/>
        </authorList>
    </citation>
    <scope>NUCLEOTIDE SEQUENCE [LARGE SCALE GENOMIC DNA]</scope>
    <source>
        <strain evidence="1 2">CCFEE 6315</strain>
    </source>
</reference>
<proteinExistence type="predicted"/>
<accession>A0A4U0U0F7</accession>
<sequence>MAIDAAVESAIAGIAAIEGTCPAFHNGLAVFARMHELTELLVATLSTDDILFHGSTIASCGHTLFTSAAGARMTT</sequence>
<gene>
    <name evidence="1" type="ORF">B0A50_04907</name>
</gene>
<organism evidence="1 2">
    <name type="scientific">Salinomyces thailandicus</name>
    <dbReference type="NCBI Taxonomy" id="706561"/>
    <lineage>
        <taxon>Eukaryota</taxon>
        <taxon>Fungi</taxon>
        <taxon>Dikarya</taxon>
        <taxon>Ascomycota</taxon>
        <taxon>Pezizomycotina</taxon>
        <taxon>Dothideomycetes</taxon>
        <taxon>Dothideomycetidae</taxon>
        <taxon>Mycosphaerellales</taxon>
        <taxon>Teratosphaeriaceae</taxon>
        <taxon>Salinomyces</taxon>
    </lineage>
</organism>
<dbReference type="EMBL" id="NAJL01000021">
    <property type="protein sequence ID" value="TKA27806.1"/>
    <property type="molecule type" value="Genomic_DNA"/>
</dbReference>
<protein>
    <submittedName>
        <fullName evidence="1">Uncharacterized protein</fullName>
    </submittedName>
</protein>
<evidence type="ECO:0000313" key="2">
    <source>
        <dbReference type="Proteomes" id="UP000308549"/>
    </source>
</evidence>
<dbReference type="AlphaFoldDB" id="A0A4U0U0F7"/>
<name>A0A4U0U0F7_9PEZI</name>
<comment type="caution">
    <text evidence="1">The sequence shown here is derived from an EMBL/GenBank/DDBJ whole genome shotgun (WGS) entry which is preliminary data.</text>
</comment>
<keyword evidence="2" id="KW-1185">Reference proteome</keyword>
<dbReference type="Proteomes" id="UP000308549">
    <property type="component" value="Unassembled WGS sequence"/>
</dbReference>